<keyword evidence="2" id="KW-1003">Cell membrane</keyword>
<comment type="caution">
    <text evidence="7">The sequence shown here is derived from an EMBL/GenBank/DDBJ whole genome shotgun (WGS) entry which is preliminary data.</text>
</comment>
<feature type="transmembrane region" description="Helical" evidence="6">
    <location>
        <begin position="17"/>
        <end position="35"/>
    </location>
</feature>
<feature type="transmembrane region" description="Helical" evidence="6">
    <location>
        <begin position="55"/>
        <end position="75"/>
    </location>
</feature>
<sequence length="290" mass="33030">MSASQILFQIFSYPSNWNYQLNLLFILIAVVYLLITGPLRHRFKDATAVKGSKKAVFLTGLIVYYFAVGSPLALLTHELFTMHMLQMALMFFVVSPLLLIGIPVYLYRAVFRIKLLKAVFSFLSRPLLTVFLFNGLLSLYHVPAVFDAIMNSEALHVISHTLLMVASLFMWWSIVSPVPEMDTLRDRHLIKIALILGGTVLITPACALIIFTDTVLFERFQETSQMVPLFAPLIDQQLGGVIMKIIQEISFMAAIGAVLARWFKSERKKDQEDLMQIEKERQLRLSKNQV</sequence>
<keyword evidence="3 6" id="KW-0812">Transmembrane</keyword>
<protein>
    <submittedName>
        <fullName evidence="7">Cytochrome c oxidase assembly protein</fullName>
    </submittedName>
</protein>
<feature type="transmembrane region" description="Helical" evidence="6">
    <location>
        <begin position="119"/>
        <end position="142"/>
    </location>
</feature>
<keyword evidence="4 6" id="KW-1133">Transmembrane helix</keyword>
<evidence type="ECO:0000313" key="7">
    <source>
        <dbReference type="EMBL" id="MBH8596209.1"/>
    </source>
</evidence>
<evidence type="ECO:0000256" key="4">
    <source>
        <dbReference type="ARBA" id="ARBA00022989"/>
    </source>
</evidence>
<reference evidence="7 8" key="1">
    <citation type="submission" date="2020-12" db="EMBL/GenBank/DDBJ databases">
        <title>WGS of Thermoactinomyces spp.</title>
        <authorList>
            <person name="Cheng K."/>
        </authorList>
    </citation>
    <scope>NUCLEOTIDE SEQUENCE [LARGE SCALE GENOMIC DNA]</scope>
    <source>
        <strain evidence="8">CICC 10671\DSM 43846</strain>
    </source>
</reference>
<evidence type="ECO:0000256" key="2">
    <source>
        <dbReference type="ARBA" id="ARBA00022475"/>
    </source>
</evidence>
<gene>
    <name evidence="7" type="ORF">I8U20_12950</name>
</gene>
<dbReference type="EMBL" id="JAECVW010000011">
    <property type="protein sequence ID" value="MBH8596209.1"/>
    <property type="molecule type" value="Genomic_DNA"/>
</dbReference>
<dbReference type="RefSeq" id="WP_181732878.1">
    <property type="nucleotide sequence ID" value="NZ_JACEIR010000013.1"/>
</dbReference>
<evidence type="ECO:0000313" key="8">
    <source>
        <dbReference type="Proteomes" id="UP000633619"/>
    </source>
</evidence>
<organism evidence="7 8">
    <name type="scientific">Thermoactinomyces intermedius</name>
    <dbReference type="NCBI Taxonomy" id="2024"/>
    <lineage>
        <taxon>Bacteria</taxon>
        <taxon>Bacillati</taxon>
        <taxon>Bacillota</taxon>
        <taxon>Bacilli</taxon>
        <taxon>Bacillales</taxon>
        <taxon>Thermoactinomycetaceae</taxon>
        <taxon>Thermoactinomyces</taxon>
    </lineage>
</organism>
<evidence type="ECO:0000256" key="1">
    <source>
        <dbReference type="ARBA" id="ARBA00004651"/>
    </source>
</evidence>
<dbReference type="InterPro" id="IPR019108">
    <property type="entry name" value="Caa3_assmbl_CtaG-rel"/>
</dbReference>
<feature type="transmembrane region" description="Helical" evidence="6">
    <location>
        <begin position="87"/>
        <end position="107"/>
    </location>
</feature>
<name>A0A8I1A7E3_THEIN</name>
<evidence type="ECO:0000256" key="6">
    <source>
        <dbReference type="SAM" id="Phobius"/>
    </source>
</evidence>
<keyword evidence="5 6" id="KW-0472">Membrane</keyword>
<comment type="subcellular location">
    <subcellularLocation>
        <location evidence="1">Cell membrane</location>
        <topology evidence="1">Multi-pass membrane protein</topology>
    </subcellularLocation>
</comment>
<evidence type="ECO:0000256" key="5">
    <source>
        <dbReference type="ARBA" id="ARBA00023136"/>
    </source>
</evidence>
<feature type="transmembrane region" description="Helical" evidence="6">
    <location>
        <begin position="154"/>
        <end position="172"/>
    </location>
</feature>
<dbReference type="Proteomes" id="UP000633619">
    <property type="component" value="Unassembled WGS sequence"/>
</dbReference>
<proteinExistence type="predicted"/>
<dbReference type="AlphaFoldDB" id="A0A8I1A7E3"/>
<dbReference type="Pfam" id="PF09678">
    <property type="entry name" value="Caa3_CtaG"/>
    <property type="match status" value="1"/>
</dbReference>
<feature type="transmembrane region" description="Helical" evidence="6">
    <location>
        <begin position="192"/>
        <end position="217"/>
    </location>
</feature>
<dbReference type="GO" id="GO:0005886">
    <property type="term" value="C:plasma membrane"/>
    <property type="evidence" value="ECO:0007669"/>
    <property type="project" value="UniProtKB-SubCell"/>
</dbReference>
<keyword evidence="8" id="KW-1185">Reference proteome</keyword>
<evidence type="ECO:0000256" key="3">
    <source>
        <dbReference type="ARBA" id="ARBA00022692"/>
    </source>
</evidence>
<feature type="transmembrane region" description="Helical" evidence="6">
    <location>
        <begin position="237"/>
        <end position="260"/>
    </location>
</feature>
<accession>A0A8I1A7E3</accession>